<evidence type="ECO:0000256" key="1">
    <source>
        <dbReference type="SAM" id="Phobius"/>
    </source>
</evidence>
<dbReference type="RefSeq" id="WP_149294859.1">
    <property type="nucleotide sequence ID" value="NZ_CP043473.1"/>
</dbReference>
<dbReference type="Proteomes" id="UP000322079">
    <property type="component" value="Chromosome"/>
</dbReference>
<organism evidence="2 3">
    <name type="scientific">Chromobacterium paludis</name>
    <dbReference type="NCBI Taxonomy" id="2605945"/>
    <lineage>
        <taxon>Bacteria</taxon>
        <taxon>Pseudomonadati</taxon>
        <taxon>Pseudomonadota</taxon>
        <taxon>Betaproteobacteria</taxon>
        <taxon>Neisseriales</taxon>
        <taxon>Chromobacteriaceae</taxon>
        <taxon>Chromobacterium</taxon>
    </lineage>
</organism>
<keyword evidence="1" id="KW-0472">Membrane</keyword>
<sequence length="300" mass="33959">MSQLFTRPGLALFLPYLLVIAVGTELRWVGVWRHGLPLLALFGLLAWWLNYRRYRLVADTPTSRIASAALGRAELSGRAYCHPNAPNFSPLSGRRCVWYQCSQRQRDRAASLHWRWSFDKEIEWEHQTCDDSFVLRDDKAEALVLPEAAEVQASHSRRWVEDGYEFRESWIEEGETLYISGQLSALGGPAGGAAFIQDVGAKLAQWKQDPQALRRRFQLPGDGPFSTEEWDAVVQAAKREVRDSETMPAGPSLILQRAQDGLPMLISTLSAAQCARGYRLRAWLHAGLACLFLLLWQKFS</sequence>
<dbReference type="EMBL" id="CP043473">
    <property type="protein sequence ID" value="QEL54472.1"/>
    <property type="molecule type" value="Genomic_DNA"/>
</dbReference>
<proteinExistence type="predicted"/>
<dbReference type="AlphaFoldDB" id="A0A5C1DCQ8"/>
<keyword evidence="3" id="KW-1185">Reference proteome</keyword>
<keyword evidence="1" id="KW-0812">Transmembrane</keyword>
<evidence type="ECO:0000313" key="3">
    <source>
        <dbReference type="Proteomes" id="UP000322079"/>
    </source>
</evidence>
<protein>
    <recommendedName>
        <fullName evidence="4">RING-type E3 ubiquitin transferase</fullName>
    </recommendedName>
</protein>
<keyword evidence="1" id="KW-1133">Transmembrane helix</keyword>
<name>A0A5C1DCQ8_9NEIS</name>
<feature type="transmembrane region" description="Helical" evidence="1">
    <location>
        <begin position="31"/>
        <end position="49"/>
    </location>
</feature>
<evidence type="ECO:0000313" key="2">
    <source>
        <dbReference type="EMBL" id="QEL54472.1"/>
    </source>
</evidence>
<reference evidence="2 3" key="1">
    <citation type="submission" date="2019-08" db="EMBL/GenBank/DDBJ databases">
        <title>Chromobacterium paludis, a novel bacterium isolated from a Maryland marsh pond.</title>
        <authorList>
            <person name="Blackburn M.B."/>
            <person name="Gundersen-Rindal D.E."/>
        </authorList>
    </citation>
    <scope>NUCLEOTIDE SEQUENCE [LARGE SCALE GENOMIC DNA]</scope>
    <source>
        <strain evidence="3">IIBBL 257-1</strain>
    </source>
</reference>
<dbReference type="KEGG" id="chrm:FYK34_02245"/>
<evidence type="ECO:0008006" key="4">
    <source>
        <dbReference type="Google" id="ProtNLM"/>
    </source>
</evidence>
<accession>A0A5C1DCQ8</accession>
<gene>
    <name evidence="2" type="ORF">FYK34_02245</name>
</gene>